<keyword evidence="5" id="KW-0375">Hydrogen ion transport</keyword>
<evidence type="ECO:0000256" key="3">
    <source>
        <dbReference type="ARBA" id="ARBA00022448"/>
    </source>
</evidence>
<dbReference type="Proteomes" id="UP000243515">
    <property type="component" value="Unassembled WGS sequence"/>
</dbReference>
<comment type="subcellular location">
    <subcellularLocation>
        <location evidence="1">Mitochondrion membrane</location>
    </subcellularLocation>
</comment>
<dbReference type="GO" id="GO:0045259">
    <property type="term" value="C:proton-transporting ATP synthase complex"/>
    <property type="evidence" value="ECO:0007669"/>
    <property type="project" value="UniProtKB-KW"/>
</dbReference>
<organism evidence="10 11">
    <name type="scientific">Elaphomyces granulatus</name>
    <dbReference type="NCBI Taxonomy" id="519963"/>
    <lineage>
        <taxon>Eukaryota</taxon>
        <taxon>Fungi</taxon>
        <taxon>Dikarya</taxon>
        <taxon>Ascomycota</taxon>
        <taxon>Pezizomycotina</taxon>
        <taxon>Eurotiomycetes</taxon>
        <taxon>Eurotiomycetidae</taxon>
        <taxon>Eurotiales</taxon>
        <taxon>Elaphomycetaceae</taxon>
        <taxon>Elaphomyces</taxon>
    </lineage>
</organism>
<keyword evidence="11" id="KW-1185">Reference proteome</keyword>
<evidence type="ECO:0000313" key="11">
    <source>
        <dbReference type="Proteomes" id="UP000243515"/>
    </source>
</evidence>
<protein>
    <recommendedName>
        <fullName evidence="12">Mitochondrial F1F0-ATP synthase g subunit</fullName>
    </recommendedName>
</protein>
<keyword evidence="7" id="KW-0496">Mitochondrion</keyword>
<dbReference type="Pfam" id="PF04718">
    <property type="entry name" value="ATP-synt_G"/>
    <property type="match status" value="1"/>
</dbReference>
<evidence type="ECO:0000313" key="10">
    <source>
        <dbReference type="EMBL" id="OXV08683.1"/>
    </source>
</evidence>
<gene>
    <name evidence="10" type="ORF">Egran_03554</name>
</gene>
<keyword evidence="4" id="KW-0138">CF(0)</keyword>
<evidence type="ECO:0000256" key="8">
    <source>
        <dbReference type="ARBA" id="ARBA00023136"/>
    </source>
</evidence>
<dbReference type="GO" id="GO:0015986">
    <property type="term" value="P:proton motive force-driven ATP synthesis"/>
    <property type="evidence" value="ECO:0007669"/>
    <property type="project" value="InterPro"/>
</dbReference>
<keyword evidence="9" id="KW-0066">ATP synthesis</keyword>
<comment type="caution">
    <text evidence="10">The sequence shown here is derived from an EMBL/GenBank/DDBJ whole genome shotgun (WGS) entry which is preliminary data.</text>
</comment>
<evidence type="ECO:0000256" key="1">
    <source>
        <dbReference type="ARBA" id="ARBA00004325"/>
    </source>
</evidence>
<dbReference type="EMBL" id="NPHW01003954">
    <property type="protein sequence ID" value="OXV08683.1"/>
    <property type="molecule type" value="Genomic_DNA"/>
</dbReference>
<dbReference type="AlphaFoldDB" id="A0A232LX12"/>
<dbReference type="InterPro" id="IPR006808">
    <property type="entry name" value="ATP_synth_F0_gsu_mt"/>
</dbReference>
<evidence type="ECO:0000256" key="5">
    <source>
        <dbReference type="ARBA" id="ARBA00022781"/>
    </source>
</evidence>
<proteinExistence type="inferred from homology"/>
<name>A0A232LX12_9EURO</name>
<evidence type="ECO:0000256" key="9">
    <source>
        <dbReference type="ARBA" id="ARBA00023310"/>
    </source>
</evidence>
<sequence>MPAAASRAVLRQSRFLFRRAPVRHSSSTSEIASKAKDTASPAASEASQNISKVASSAGPAIASVTQTVGKALGKIGGRTGRVIAFVESLVPPTIYYSRVAFELARLVAQGQKMAPPSLSTFQTYFQPLINAIRNPSTLKNFYFSPQSILARVSNLDKRELAFVGVTAAEVIGFFTVGEMIGRFKIVGYRGEPVHEH</sequence>
<reference evidence="10 11" key="1">
    <citation type="journal article" date="2015" name="Environ. Microbiol.">
        <title>Metagenome sequence of Elaphomyces granulatus from sporocarp tissue reveals Ascomycota ectomycorrhizal fingerprints of genome expansion and a Proteobacteria-rich microbiome.</title>
        <authorList>
            <person name="Quandt C.A."/>
            <person name="Kohler A."/>
            <person name="Hesse C.N."/>
            <person name="Sharpton T.J."/>
            <person name="Martin F."/>
            <person name="Spatafora J.W."/>
        </authorList>
    </citation>
    <scope>NUCLEOTIDE SEQUENCE [LARGE SCALE GENOMIC DNA]</scope>
    <source>
        <strain evidence="10 11">OSC145934</strain>
    </source>
</reference>
<dbReference type="GO" id="GO:0031966">
    <property type="term" value="C:mitochondrial membrane"/>
    <property type="evidence" value="ECO:0007669"/>
    <property type="project" value="UniProtKB-SubCell"/>
</dbReference>
<keyword evidence="6" id="KW-0406">Ion transport</keyword>
<evidence type="ECO:0008006" key="12">
    <source>
        <dbReference type="Google" id="ProtNLM"/>
    </source>
</evidence>
<keyword evidence="3" id="KW-0813">Transport</keyword>
<keyword evidence="8" id="KW-0472">Membrane</keyword>
<comment type="similarity">
    <text evidence="2">Belongs to the ATPase g subunit family.</text>
</comment>
<evidence type="ECO:0000256" key="7">
    <source>
        <dbReference type="ARBA" id="ARBA00023128"/>
    </source>
</evidence>
<dbReference type="PANTHER" id="PTHR12386">
    <property type="entry name" value="ATP SYNTHASE SUBUNIT"/>
    <property type="match status" value="1"/>
</dbReference>
<evidence type="ECO:0000256" key="4">
    <source>
        <dbReference type="ARBA" id="ARBA00022547"/>
    </source>
</evidence>
<dbReference type="OrthoDB" id="437at2759"/>
<accession>A0A232LX12</accession>
<evidence type="ECO:0000256" key="2">
    <source>
        <dbReference type="ARBA" id="ARBA00005699"/>
    </source>
</evidence>
<evidence type="ECO:0000256" key="6">
    <source>
        <dbReference type="ARBA" id="ARBA00023065"/>
    </source>
</evidence>
<dbReference type="GO" id="GO:0015078">
    <property type="term" value="F:proton transmembrane transporter activity"/>
    <property type="evidence" value="ECO:0007669"/>
    <property type="project" value="InterPro"/>
</dbReference>